<dbReference type="InterPro" id="IPR000515">
    <property type="entry name" value="MetI-like"/>
</dbReference>
<comment type="similarity">
    <text evidence="7">Belongs to the binding-protein-dependent transport system permease family.</text>
</comment>
<dbReference type="PROSITE" id="PS50928">
    <property type="entry name" value="ABC_TM1"/>
    <property type="match status" value="1"/>
</dbReference>
<dbReference type="PANTHER" id="PTHR43386">
    <property type="entry name" value="OLIGOPEPTIDE TRANSPORT SYSTEM PERMEASE PROTEIN APPC"/>
    <property type="match status" value="1"/>
</dbReference>
<accession>A0A430A015</accession>
<dbReference type="AlphaFoldDB" id="A0A430A015"/>
<dbReference type="OrthoDB" id="9797472at2"/>
<dbReference type="SUPFAM" id="SSF161098">
    <property type="entry name" value="MetI-like"/>
    <property type="match status" value="1"/>
</dbReference>
<dbReference type="InterPro" id="IPR035906">
    <property type="entry name" value="MetI-like_sf"/>
</dbReference>
<evidence type="ECO:0000256" key="3">
    <source>
        <dbReference type="ARBA" id="ARBA00022475"/>
    </source>
</evidence>
<evidence type="ECO:0000256" key="4">
    <source>
        <dbReference type="ARBA" id="ARBA00022692"/>
    </source>
</evidence>
<feature type="transmembrane region" description="Helical" evidence="7">
    <location>
        <begin position="238"/>
        <end position="259"/>
    </location>
</feature>
<dbReference type="GO" id="GO:0055085">
    <property type="term" value="P:transmembrane transport"/>
    <property type="evidence" value="ECO:0007669"/>
    <property type="project" value="InterPro"/>
</dbReference>
<dbReference type="RefSeq" id="WP_125983546.1">
    <property type="nucleotide sequence ID" value="NZ_NGJS01000004.1"/>
</dbReference>
<proteinExistence type="inferred from homology"/>
<comment type="caution">
    <text evidence="9">The sequence shown here is derived from an EMBL/GenBank/DDBJ whole genome shotgun (WGS) entry which is preliminary data.</text>
</comment>
<evidence type="ECO:0000256" key="6">
    <source>
        <dbReference type="ARBA" id="ARBA00023136"/>
    </source>
</evidence>
<keyword evidence="3" id="KW-1003">Cell membrane</keyword>
<dbReference type="PANTHER" id="PTHR43386:SF1">
    <property type="entry name" value="D,D-DIPEPTIDE TRANSPORT SYSTEM PERMEASE PROTEIN DDPC-RELATED"/>
    <property type="match status" value="1"/>
</dbReference>
<dbReference type="GO" id="GO:0005886">
    <property type="term" value="C:plasma membrane"/>
    <property type="evidence" value="ECO:0007669"/>
    <property type="project" value="UniProtKB-SubCell"/>
</dbReference>
<evidence type="ECO:0000313" key="9">
    <source>
        <dbReference type="EMBL" id="RST99607.1"/>
    </source>
</evidence>
<dbReference type="Pfam" id="PF00528">
    <property type="entry name" value="BPD_transp_1"/>
    <property type="match status" value="1"/>
</dbReference>
<feature type="domain" description="ABC transmembrane type-1" evidence="8">
    <location>
        <begin position="68"/>
        <end position="259"/>
    </location>
</feature>
<keyword evidence="2 7" id="KW-0813">Transport</keyword>
<organism evidence="9 10">
    <name type="scientific">Vagococcus vulneris</name>
    <dbReference type="NCBI Taxonomy" id="1977869"/>
    <lineage>
        <taxon>Bacteria</taxon>
        <taxon>Bacillati</taxon>
        <taxon>Bacillota</taxon>
        <taxon>Bacilli</taxon>
        <taxon>Lactobacillales</taxon>
        <taxon>Enterococcaceae</taxon>
        <taxon>Vagococcus</taxon>
    </lineage>
</organism>
<keyword evidence="10" id="KW-1185">Reference proteome</keyword>
<evidence type="ECO:0000256" key="7">
    <source>
        <dbReference type="RuleBase" id="RU363032"/>
    </source>
</evidence>
<sequence>MKKRNIWFYLGCTILGIIIIIVVVGPLVYPVSSSFTDLMSVSEPPSAKHPLGTDETGRDIMARLFSGGRITLYVGLMATIFRTVLGLAVGAVAGYYGGFINQVVMRTADVVMCFPFYILAISLAAILGPSTTNLIIIIVLFSWPSSARLFASEIKDLQQSEFITYFKLNNFSDYHIILRHIIPNIKNTIVSIFTLSVSQAVLMESSLSFLGLGVQPPSSSWGMMLSSARNMISVQMEWWLWLPAGIMVFLTVFSVYLIGENIESRGV</sequence>
<keyword evidence="5 7" id="KW-1133">Transmembrane helix</keyword>
<dbReference type="InterPro" id="IPR050366">
    <property type="entry name" value="BP-dependent_transpt_permease"/>
</dbReference>
<evidence type="ECO:0000256" key="2">
    <source>
        <dbReference type="ARBA" id="ARBA00022448"/>
    </source>
</evidence>
<dbReference type="Gene3D" id="1.10.3720.10">
    <property type="entry name" value="MetI-like"/>
    <property type="match status" value="1"/>
</dbReference>
<gene>
    <name evidence="9" type="ORF">CBF37_04595</name>
</gene>
<evidence type="ECO:0000259" key="8">
    <source>
        <dbReference type="PROSITE" id="PS50928"/>
    </source>
</evidence>
<feature type="transmembrane region" description="Helical" evidence="7">
    <location>
        <begin position="7"/>
        <end position="29"/>
    </location>
</feature>
<reference evidence="9 10" key="1">
    <citation type="submission" date="2017-05" db="EMBL/GenBank/DDBJ databases">
        <title>Vagococcus spp. assemblies.</title>
        <authorList>
            <person name="Gulvik C.A."/>
        </authorList>
    </citation>
    <scope>NUCLEOTIDE SEQUENCE [LARGE SCALE GENOMIC DNA]</scope>
    <source>
        <strain evidence="9 10">SS1995</strain>
    </source>
</reference>
<comment type="subcellular location">
    <subcellularLocation>
        <location evidence="1 7">Cell membrane</location>
        <topology evidence="1 7">Multi-pass membrane protein</topology>
    </subcellularLocation>
</comment>
<dbReference type="Proteomes" id="UP000287857">
    <property type="component" value="Unassembled WGS sequence"/>
</dbReference>
<name>A0A430A015_9ENTE</name>
<evidence type="ECO:0000256" key="5">
    <source>
        <dbReference type="ARBA" id="ARBA00022989"/>
    </source>
</evidence>
<evidence type="ECO:0000313" key="10">
    <source>
        <dbReference type="Proteomes" id="UP000287857"/>
    </source>
</evidence>
<keyword evidence="6 7" id="KW-0472">Membrane</keyword>
<dbReference type="CDD" id="cd06261">
    <property type="entry name" value="TM_PBP2"/>
    <property type="match status" value="1"/>
</dbReference>
<evidence type="ECO:0000256" key="1">
    <source>
        <dbReference type="ARBA" id="ARBA00004651"/>
    </source>
</evidence>
<feature type="transmembrane region" description="Helical" evidence="7">
    <location>
        <begin position="70"/>
        <end position="96"/>
    </location>
</feature>
<dbReference type="EMBL" id="NGJS01000004">
    <property type="protein sequence ID" value="RST99607.1"/>
    <property type="molecule type" value="Genomic_DNA"/>
</dbReference>
<keyword evidence="4 7" id="KW-0812">Transmembrane</keyword>
<protein>
    <recommendedName>
        <fullName evidence="8">ABC transmembrane type-1 domain-containing protein</fullName>
    </recommendedName>
</protein>